<feature type="region of interest" description="Disordered" evidence="1">
    <location>
        <begin position="24"/>
        <end position="65"/>
    </location>
</feature>
<protein>
    <recommendedName>
        <fullName evidence="4">DUF1534 domain-containing protein</fullName>
    </recommendedName>
</protein>
<dbReference type="AlphaFoldDB" id="A0A2S8H9X4"/>
<dbReference type="EMBL" id="PUIN01000017">
    <property type="protein sequence ID" value="PQO99031.1"/>
    <property type="molecule type" value="Genomic_DNA"/>
</dbReference>
<gene>
    <name evidence="2" type="ORF">C5612_26160</name>
</gene>
<evidence type="ECO:0000313" key="2">
    <source>
        <dbReference type="EMBL" id="PQO99031.1"/>
    </source>
</evidence>
<sequence>MPPLDCAAVPKTIRAIFRINDRSHALRGNASRDAPRPGDTERHRLRSHAERGNDRKAPSPQRSPLEFSAHMLILKSYLF</sequence>
<reference evidence="2 3" key="1">
    <citation type="submission" date="2018-02" db="EMBL/GenBank/DDBJ databases">
        <title>Draft genome sequencing of Pseudomonas frederiksbergensis 11-D3.</title>
        <authorList>
            <person name="Zheng B.-X."/>
        </authorList>
    </citation>
    <scope>NUCLEOTIDE SEQUENCE [LARGE SCALE GENOMIC DNA]</scope>
    <source>
        <strain evidence="2 3">11-D3</strain>
    </source>
</reference>
<proteinExistence type="predicted"/>
<evidence type="ECO:0000313" key="3">
    <source>
        <dbReference type="Proteomes" id="UP000239687"/>
    </source>
</evidence>
<evidence type="ECO:0008006" key="4">
    <source>
        <dbReference type="Google" id="ProtNLM"/>
    </source>
</evidence>
<accession>A0A2S8H9X4</accession>
<evidence type="ECO:0000256" key="1">
    <source>
        <dbReference type="SAM" id="MobiDB-lite"/>
    </source>
</evidence>
<dbReference type="Proteomes" id="UP000239687">
    <property type="component" value="Unassembled WGS sequence"/>
</dbReference>
<feature type="compositionally biased region" description="Basic and acidic residues" evidence="1">
    <location>
        <begin position="33"/>
        <end position="57"/>
    </location>
</feature>
<comment type="caution">
    <text evidence="2">The sequence shown here is derived from an EMBL/GenBank/DDBJ whole genome shotgun (WGS) entry which is preliminary data.</text>
</comment>
<name>A0A2S8H9X4_9PSED</name>
<organism evidence="2 3">
    <name type="scientific">Pseudomonas frederiksbergensis</name>
    <dbReference type="NCBI Taxonomy" id="104087"/>
    <lineage>
        <taxon>Bacteria</taxon>
        <taxon>Pseudomonadati</taxon>
        <taxon>Pseudomonadota</taxon>
        <taxon>Gammaproteobacteria</taxon>
        <taxon>Pseudomonadales</taxon>
        <taxon>Pseudomonadaceae</taxon>
        <taxon>Pseudomonas</taxon>
    </lineage>
</organism>